<proteinExistence type="predicted"/>
<accession>A0AAD6CPU9</accession>
<keyword evidence="1" id="KW-0732">Signal</keyword>
<feature type="signal peptide" evidence="1">
    <location>
        <begin position="1"/>
        <end position="17"/>
    </location>
</feature>
<evidence type="ECO:0000313" key="2">
    <source>
        <dbReference type="EMBL" id="KAJ5532872.1"/>
    </source>
</evidence>
<reference evidence="2 3" key="1">
    <citation type="journal article" date="2023" name="IMA Fungus">
        <title>Comparative genomic study of the Penicillium genus elucidates a diverse pangenome and 15 lateral gene transfer events.</title>
        <authorList>
            <person name="Petersen C."/>
            <person name="Sorensen T."/>
            <person name="Nielsen M.R."/>
            <person name="Sondergaard T.E."/>
            <person name="Sorensen J.L."/>
            <person name="Fitzpatrick D.A."/>
            <person name="Frisvad J.C."/>
            <person name="Nielsen K.L."/>
        </authorList>
    </citation>
    <scope>NUCLEOTIDE SEQUENCE [LARGE SCALE GENOMIC DNA]</scope>
    <source>
        <strain evidence="2 3">IBT 35679</strain>
    </source>
</reference>
<protein>
    <submittedName>
        <fullName evidence="2">Uncharacterized protein</fullName>
    </submittedName>
</protein>
<evidence type="ECO:0000313" key="3">
    <source>
        <dbReference type="Proteomes" id="UP001220324"/>
    </source>
</evidence>
<dbReference type="Proteomes" id="UP001220324">
    <property type="component" value="Unassembled WGS sequence"/>
</dbReference>
<comment type="caution">
    <text evidence="2">The sequence shown here is derived from an EMBL/GenBank/DDBJ whole genome shotgun (WGS) entry which is preliminary data.</text>
</comment>
<name>A0AAD6CPU9_9EURO</name>
<feature type="chain" id="PRO_5042101061" evidence="1">
    <location>
        <begin position="18"/>
        <end position="65"/>
    </location>
</feature>
<organism evidence="2 3">
    <name type="scientific">Penicillium frequentans</name>
    <dbReference type="NCBI Taxonomy" id="3151616"/>
    <lineage>
        <taxon>Eukaryota</taxon>
        <taxon>Fungi</taxon>
        <taxon>Dikarya</taxon>
        <taxon>Ascomycota</taxon>
        <taxon>Pezizomycotina</taxon>
        <taxon>Eurotiomycetes</taxon>
        <taxon>Eurotiomycetidae</taxon>
        <taxon>Eurotiales</taxon>
        <taxon>Aspergillaceae</taxon>
        <taxon>Penicillium</taxon>
    </lineage>
</organism>
<dbReference type="EMBL" id="JAQIZZ010000007">
    <property type="protein sequence ID" value="KAJ5532872.1"/>
    <property type="molecule type" value="Genomic_DNA"/>
</dbReference>
<keyword evidence="3" id="KW-1185">Reference proteome</keyword>
<sequence>MQFITVIIATLAAVATATPSPDAFEKRTCVGHYKVACESNGPACCDGWQCVGATEWNAGVCIPRY</sequence>
<gene>
    <name evidence="2" type="ORF">N7494_009424</name>
</gene>
<evidence type="ECO:0000256" key="1">
    <source>
        <dbReference type="SAM" id="SignalP"/>
    </source>
</evidence>
<dbReference type="AlphaFoldDB" id="A0AAD6CPU9"/>